<evidence type="ECO:0000313" key="2">
    <source>
        <dbReference type="Proteomes" id="UP000000689"/>
    </source>
</evidence>
<dbReference type="AlphaFoldDB" id="G0W5M8"/>
<dbReference type="GeneID" id="11496226"/>
<proteinExistence type="predicted"/>
<dbReference type="RefSeq" id="XP_003668332.1">
    <property type="nucleotide sequence ID" value="XM_003668284.1"/>
</dbReference>
<dbReference type="EMBL" id="HE580268">
    <property type="protein sequence ID" value="CCD23089.1"/>
    <property type="molecule type" value="Genomic_DNA"/>
</dbReference>
<dbReference type="HOGENOM" id="CLU_2360218_0_0_1"/>
<dbReference type="Pfam" id="PF17276">
    <property type="entry name" value="DUF5341"/>
    <property type="match status" value="1"/>
</dbReference>
<protein>
    <submittedName>
        <fullName evidence="1">Uncharacterized protein</fullName>
    </submittedName>
</protein>
<sequence length="96" mass="11297">MKTHNHTKRYNNLDAKRVSYGCDNGNCGLAKIAMEDRALEEEDYDNKDGPQCPDDACDIYIFILRGSNIIAFRYPNRKQIIYFLYFIIKTHLVRLF</sequence>
<keyword evidence="2" id="KW-1185">Reference proteome</keyword>
<dbReference type="Proteomes" id="UP000000689">
    <property type="component" value="Chromosome 2"/>
</dbReference>
<reference evidence="1 2" key="1">
    <citation type="journal article" date="2011" name="Proc. Natl. Acad. Sci. U.S.A.">
        <title>Evolutionary erosion of yeast sex chromosomes by mating-type switching accidents.</title>
        <authorList>
            <person name="Gordon J.L."/>
            <person name="Armisen D."/>
            <person name="Proux-Wera E."/>
            <person name="Oheigeartaigh S.S."/>
            <person name="Byrne K.P."/>
            <person name="Wolfe K.H."/>
        </authorList>
    </citation>
    <scope>NUCLEOTIDE SEQUENCE [LARGE SCALE GENOMIC DNA]</scope>
    <source>
        <strain evidence="2">ATCC 10597 / BCRC 20456 / CBS 421 / NBRC 0211 / NRRL Y-12639</strain>
    </source>
</reference>
<dbReference type="KEGG" id="ndi:NDAI_0B00570"/>
<gene>
    <name evidence="1" type="primary">NDAI0B00570</name>
    <name evidence="1" type="ordered locus">NDAI_0B00570</name>
</gene>
<evidence type="ECO:0000313" key="1">
    <source>
        <dbReference type="EMBL" id="CCD23089.1"/>
    </source>
</evidence>
<name>G0W5M8_NAUDC</name>
<accession>G0W5M8</accession>
<dbReference type="InterPro" id="IPR035237">
    <property type="entry name" value="DUF5341"/>
</dbReference>
<organism evidence="1 2">
    <name type="scientific">Naumovozyma dairenensis (strain ATCC 10597 / BCRC 20456 / CBS 421 / NBRC 0211 / NRRL Y-12639)</name>
    <name type="common">Saccharomyces dairenensis</name>
    <dbReference type="NCBI Taxonomy" id="1071378"/>
    <lineage>
        <taxon>Eukaryota</taxon>
        <taxon>Fungi</taxon>
        <taxon>Dikarya</taxon>
        <taxon>Ascomycota</taxon>
        <taxon>Saccharomycotina</taxon>
        <taxon>Saccharomycetes</taxon>
        <taxon>Saccharomycetales</taxon>
        <taxon>Saccharomycetaceae</taxon>
        <taxon>Naumovozyma</taxon>
    </lineage>
</organism>